<dbReference type="Pfam" id="PF24809">
    <property type="entry name" value="DUF7708"/>
    <property type="match status" value="2"/>
</dbReference>
<evidence type="ECO:0000259" key="1">
    <source>
        <dbReference type="Pfam" id="PF24809"/>
    </source>
</evidence>
<dbReference type="InterPro" id="IPR056125">
    <property type="entry name" value="DUF7708"/>
</dbReference>
<evidence type="ECO:0000313" key="2">
    <source>
        <dbReference type="EMBL" id="KAH6869119.1"/>
    </source>
</evidence>
<keyword evidence="3" id="KW-1185">Reference proteome</keyword>
<gene>
    <name evidence="2" type="ORF">B0T10DRAFT_418954</name>
</gene>
<feature type="non-terminal residue" evidence="2">
    <location>
        <position position="1"/>
    </location>
</feature>
<dbReference type="Proteomes" id="UP000777438">
    <property type="component" value="Unassembled WGS sequence"/>
</dbReference>
<comment type="caution">
    <text evidence="2">The sequence shown here is derived from an EMBL/GenBank/DDBJ whole genome shotgun (WGS) entry which is preliminary data.</text>
</comment>
<proteinExistence type="predicted"/>
<protein>
    <recommendedName>
        <fullName evidence="1">DUF7708 domain-containing protein</fullName>
    </recommendedName>
</protein>
<reference evidence="2 3" key="1">
    <citation type="journal article" date="2021" name="Nat. Commun.">
        <title>Genetic determinants of endophytism in the Arabidopsis root mycobiome.</title>
        <authorList>
            <person name="Mesny F."/>
            <person name="Miyauchi S."/>
            <person name="Thiergart T."/>
            <person name="Pickel B."/>
            <person name="Atanasova L."/>
            <person name="Karlsson M."/>
            <person name="Huettel B."/>
            <person name="Barry K.W."/>
            <person name="Haridas S."/>
            <person name="Chen C."/>
            <person name="Bauer D."/>
            <person name="Andreopoulos W."/>
            <person name="Pangilinan J."/>
            <person name="LaButti K."/>
            <person name="Riley R."/>
            <person name="Lipzen A."/>
            <person name="Clum A."/>
            <person name="Drula E."/>
            <person name="Henrissat B."/>
            <person name="Kohler A."/>
            <person name="Grigoriev I.V."/>
            <person name="Martin F.M."/>
            <person name="Hacquard S."/>
        </authorList>
    </citation>
    <scope>NUCLEOTIDE SEQUENCE [LARGE SCALE GENOMIC DNA]</scope>
    <source>
        <strain evidence="2 3">MPI-CAGE-CH-0241</strain>
    </source>
</reference>
<sequence length="446" mass="50448">VSEGRGTQVQRPRHWKSLEMDSKAIRKIMFYGQSLVVIAQHHPEYVSLAWGTIKFLLVVSETTTRRCHRLGVFPLITWKRGVLNHESLVKELCKALSRVANTLGHVQLNLLLHPNEAMREKASALYLHIIEFVTRATQCYQKRRATRALLVLSSPFQLKFRNIVDDFLDTSRFVDRLALSLSQVEVRQMRIEHSSLSSSQLQKWGALIESSQILIHGSFRNRHLARDFTTDMMDVISDAGVPVVWALNSSRDAPTPLASIDVLKSITLQVLRLNHTMLNERSASLNAARFQSTITEAGCFSLLGAALEGLQQLYIVLDLELLDKIKTSCCHTWLQEFPRLFKSLSTRNIHTLLKVAFVSPLGRKQYPPDQTLGNSVIKLTPNHQAYESVLWGMGNLRARTGARQVSSGISERTEQGGKGLRGFNNERENLGSMIIQSEVYMHLLPF</sequence>
<accession>A0A9P8VNE0</accession>
<name>A0A9P8VNE0_9HYPO</name>
<evidence type="ECO:0000313" key="3">
    <source>
        <dbReference type="Proteomes" id="UP000777438"/>
    </source>
</evidence>
<dbReference type="OrthoDB" id="61900at2759"/>
<dbReference type="AlphaFoldDB" id="A0A9P8VNE0"/>
<organism evidence="2 3">
    <name type="scientific">Thelonectria olida</name>
    <dbReference type="NCBI Taxonomy" id="1576542"/>
    <lineage>
        <taxon>Eukaryota</taxon>
        <taxon>Fungi</taxon>
        <taxon>Dikarya</taxon>
        <taxon>Ascomycota</taxon>
        <taxon>Pezizomycotina</taxon>
        <taxon>Sordariomycetes</taxon>
        <taxon>Hypocreomycetidae</taxon>
        <taxon>Hypocreales</taxon>
        <taxon>Nectriaceae</taxon>
        <taxon>Thelonectria</taxon>
    </lineage>
</organism>
<feature type="domain" description="DUF7708" evidence="1">
    <location>
        <begin position="25"/>
        <end position="65"/>
    </location>
</feature>
<feature type="domain" description="DUF7708" evidence="1">
    <location>
        <begin position="81"/>
        <end position="185"/>
    </location>
</feature>
<dbReference type="EMBL" id="JAGPYM010000080">
    <property type="protein sequence ID" value="KAH6869119.1"/>
    <property type="molecule type" value="Genomic_DNA"/>
</dbReference>